<dbReference type="OrthoDB" id="6367890at2759"/>
<feature type="coiled-coil region" evidence="1">
    <location>
        <begin position="73"/>
        <end position="107"/>
    </location>
</feature>
<evidence type="ECO:0000313" key="2">
    <source>
        <dbReference type="EMBL" id="VDI32408.1"/>
    </source>
</evidence>
<keyword evidence="3" id="KW-1185">Reference proteome</keyword>
<comment type="caution">
    <text evidence="2">The sequence shown here is derived from an EMBL/GenBank/DDBJ whole genome shotgun (WGS) entry which is preliminary data.</text>
</comment>
<name>A0A8B6EEL1_MYTGA</name>
<evidence type="ECO:0000313" key="3">
    <source>
        <dbReference type="Proteomes" id="UP000596742"/>
    </source>
</evidence>
<organism evidence="2 3">
    <name type="scientific">Mytilus galloprovincialis</name>
    <name type="common">Mediterranean mussel</name>
    <dbReference type="NCBI Taxonomy" id="29158"/>
    <lineage>
        <taxon>Eukaryota</taxon>
        <taxon>Metazoa</taxon>
        <taxon>Spiralia</taxon>
        <taxon>Lophotrochozoa</taxon>
        <taxon>Mollusca</taxon>
        <taxon>Bivalvia</taxon>
        <taxon>Autobranchia</taxon>
        <taxon>Pteriomorphia</taxon>
        <taxon>Mytilida</taxon>
        <taxon>Mytiloidea</taxon>
        <taxon>Mytilidae</taxon>
        <taxon>Mytilinae</taxon>
        <taxon>Mytilus</taxon>
    </lineage>
</organism>
<gene>
    <name evidence="2" type="ORF">MGAL_10B052906</name>
</gene>
<protein>
    <submittedName>
        <fullName evidence="2">Uncharacterized protein</fullName>
    </submittedName>
</protein>
<keyword evidence="1" id="KW-0175">Coiled coil</keyword>
<dbReference type="Proteomes" id="UP000596742">
    <property type="component" value="Unassembled WGS sequence"/>
</dbReference>
<dbReference type="AlphaFoldDB" id="A0A8B6EEL1"/>
<evidence type="ECO:0000256" key="1">
    <source>
        <dbReference type="SAM" id="Coils"/>
    </source>
</evidence>
<sequence length="137" mass="15531">MAPLSEDEENYVRLALLLKGVTTRAVRTYFDREFPPTSLSSTLITSNDTLFDLKAVSRLGGPTMYQECQEIKVQILDQSNQEIKQALEELRKSTDNLETELSKVTEMLKDPIPPNIRGLGYSNLIKAFEYGMEVAIR</sequence>
<reference evidence="2" key="1">
    <citation type="submission" date="2018-11" db="EMBL/GenBank/DDBJ databases">
        <authorList>
            <person name="Alioto T."/>
            <person name="Alioto T."/>
        </authorList>
    </citation>
    <scope>NUCLEOTIDE SEQUENCE</scope>
</reference>
<dbReference type="EMBL" id="UYJE01004904">
    <property type="protein sequence ID" value="VDI32408.1"/>
    <property type="molecule type" value="Genomic_DNA"/>
</dbReference>
<accession>A0A8B6EEL1</accession>
<proteinExistence type="predicted"/>